<dbReference type="OrthoDB" id="61967at2759"/>
<evidence type="ECO:0000313" key="3">
    <source>
        <dbReference type="Proteomes" id="UP000030745"/>
    </source>
</evidence>
<evidence type="ECO:0000313" key="2">
    <source>
        <dbReference type="EMBL" id="KDO22012.1"/>
    </source>
</evidence>
<keyword evidence="3" id="KW-1185">Reference proteome</keyword>
<dbReference type="GeneID" id="24134199"/>
<dbReference type="KEGG" id="spar:SPRG_12221"/>
<dbReference type="OMA" id="DSIEMMP"/>
<dbReference type="VEuPathDB" id="FungiDB:SPRG_12221"/>
<dbReference type="SMART" id="SM00233">
    <property type="entry name" value="PH"/>
    <property type="match status" value="1"/>
</dbReference>
<dbReference type="Proteomes" id="UP000030745">
    <property type="component" value="Unassembled WGS sequence"/>
</dbReference>
<protein>
    <recommendedName>
        <fullName evidence="1">PH domain-containing protein</fullName>
    </recommendedName>
</protein>
<proteinExistence type="predicted"/>
<sequence length="128" mass="14473">MLIHNGVLFKRGSGHGLFQRTNWKPRYFELTETHLSYYSHQGGALRGHIDVAAVDSIEMMPVDAVKTGSSASTNWRLGVCTPTRRLLLAANSEADMRAWALAFVRAAAELRRHQNRGKYTERYVLRNA</sequence>
<name>A0A067C5B1_SAPPC</name>
<dbReference type="AlphaFoldDB" id="A0A067C5B1"/>
<dbReference type="EMBL" id="KK583276">
    <property type="protein sequence ID" value="KDO22012.1"/>
    <property type="molecule type" value="Genomic_DNA"/>
</dbReference>
<evidence type="ECO:0000259" key="1">
    <source>
        <dbReference type="PROSITE" id="PS50003"/>
    </source>
</evidence>
<gene>
    <name evidence="2" type="ORF">SPRG_12221</name>
</gene>
<dbReference type="RefSeq" id="XP_012207256.1">
    <property type="nucleotide sequence ID" value="XM_012351866.1"/>
</dbReference>
<dbReference type="InterPro" id="IPR011993">
    <property type="entry name" value="PH-like_dom_sf"/>
</dbReference>
<dbReference type="SUPFAM" id="SSF50729">
    <property type="entry name" value="PH domain-like"/>
    <property type="match status" value="1"/>
</dbReference>
<reference evidence="2 3" key="1">
    <citation type="journal article" date="2013" name="PLoS Genet.">
        <title>Distinctive expansion of potential virulence genes in the genome of the oomycete fish pathogen Saprolegnia parasitica.</title>
        <authorList>
            <person name="Jiang R.H."/>
            <person name="de Bruijn I."/>
            <person name="Haas B.J."/>
            <person name="Belmonte R."/>
            <person name="Lobach L."/>
            <person name="Christie J."/>
            <person name="van den Ackerveken G."/>
            <person name="Bottin A."/>
            <person name="Bulone V."/>
            <person name="Diaz-Moreno S.M."/>
            <person name="Dumas B."/>
            <person name="Fan L."/>
            <person name="Gaulin E."/>
            <person name="Govers F."/>
            <person name="Grenville-Briggs L.J."/>
            <person name="Horner N.R."/>
            <person name="Levin J.Z."/>
            <person name="Mammella M."/>
            <person name="Meijer H.J."/>
            <person name="Morris P."/>
            <person name="Nusbaum C."/>
            <person name="Oome S."/>
            <person name="Phillips A.J."/>
            <person name="van Rooyen D."/>
            <person name="Rzeszutek E."/>
            <person name="Saraiva M."/>
            <person name="Secombes C.J."/>
            <person name="Seidl M.F."/>
            <person name="Snel B."/>
            <person name="Stassen J.H."/>
            <person name="Sykes S."/>
            <person name="Tripathy S."/>
            <person name="van den Berg H."/>
            <person name="Vega-Arreguin J.C."/>
            <person name="Wawra S."/>
            <person name="Young S.K."/>
            <person name="Zeng Q."/>
            <person name="Dieguez-Uribeondo J."/>
            <person name="Russ C."/>
            <person name="Tyler B.M."/>
            <person name="van West P."/>
        </authorList>
    </citation>
    <scope>NUCLEOTIDE SEQUENCE [LARGE SCALE GENOMIC DNA]</scope>
    <source>
        <strain evidence="2 3">CBS 223.65</strain>
    </source>
</reference>
<accession>A0A067C5B1</accession>
<dbReference type="Gene3D" id="2.30.29.30">
    <property type="entry name" value="Pleckstrin-homology domain (PH domain)/Phosphotyrosine-binding domain (PTB)"/>
    <property type="match status" value="1"/>
</dbReference>
<feature type="domain" description="PH" evidence="1">
    <location>
        <begin position="1"/>
        <end position="108"/>
    </location>
</feature>
<dbReference type="PROSITE" id="PS50003">
    <property type="entry name" value="PH_DOMAIN"/>
    <property type="match status" value="1"/>
</dbReference>
<organism evidence="2 3">
    <name type="scientific">Saprolegnia parasitica (strain CBS 223.65)</name>
    <dbReference type="NCBI Taxonomy" id="695850"/>
    <lineage>
        <taxon>Eukaryota</taxon>
        <taxon>Sar</taxon>
        <taxon>Stramenopiles</taxon>
        <taxon>Oomycota</taxon>
        <taxon>Saprolegniomycetes</taxon>
        <taxon>Saprolegniales</taxon>
        <taxon>Saprolegniaceae</taxon>
        <taxon>Saprolegnia</taxon>
    </lineage>
</organism>
<dbReference type="Pfam" id="PF00169">
    <property type="entry name" value="PH"/>
    <property type="match status" value="1"/>
</dbReference>
<dbReference type="InterPro" id="IPR001849">
    <property type="entry name" value="PH_domain"/>
</dbReference>